<evidence type="ECO:0008006" key="3">
    <source>
        <dbReference type="Google" id="ProtNLM"/>
    </source>
</evidence>
<protein>
    <recommendedName>
        <fullName evidence="3">Peptidase</fullName>
    </recommendedName>
</protein>
<organism evidence="1">
    <name type="scientific">viral metagenome</name>
    <dbReference type="NCBI Taxonomy" id="1070528"/>
    <lineage>
        <taxon>unclassified sequences</taxon>
        <taxon>metagenomes</taxon>
        <taxon>organismal metagenomes</taxon>
    </lineage>
</organism>
<evidence type="ECO:0000313" key="2">
    <source>
        <dbReference type="EMBL" id="QJI00777.1"/>
    </source>
</evidence>
<reference evidence="1" key="1">
    <citation type="submission" date="2020-03" db="EMBL/GenBank/DDBJ databases">
        <title>The deep terrestrial virosphere.</title>
        <authorList>
            <person name="Holmfeldt K."/>
            <person name="Nilsson E."/>
            <person name="Simone D."/>
            <person name="Lopez-Fernandez M."/>
            <person name="Wu X."/>
            <person name="de Brujin I."/>
            <person name="Lundin D."/>
            <person name="Andersson A."/>
            <person name="Bertilsson S."/>
            <person name="Dopson M."/>
        </authorList>
    </citation>
    <scope>NUCLEOTIDE SEQUENCE</scope>
    <source>
        <strain evidence="1">TM448A02008</strain>
        <strain evidence="2">TM448B02110</strain>
    </source>
</reference>
<name>A0A6H1ZV90_9ZZZZ</name>
<proteinExistence type="predicted"/>
<evidence type="ECO:0000313" key="1">
    <source>
        <dbReference type="EMBL" id="QJA51185.1"/>
    </source>
</evidence>
<gene>
    <name evidence="1" type="ORF">TM448A02008_0006</name>
    <name evidence="2" type="ORF">TM448B02110_0006</name>
</gene>
<dbReference type="AlphaFoldDB" id="A0A6H1ZV90"/>
<dbReference type="EMBL" id="MT144875">
    <property type="protein sequence ID" value="QJI00777.1"/>
    <property type="molecule type" value="Genomic_DNA"/>
</dbReference>
<accession>A0A6H1ZV90</accession>
<dbReference type="EMBL" id="MT144243">
    <property type="protein sequence ID" value="QJA51185.1"/>
    <property type="molecule type" value="Genomic_DNA"/>
</dbReference>
<sequence>MSKSSVEFEEFKEAFTEYQKRFGLNGYKVYFKYESVEGSFATIIVNQRDMVATVTLNSNVPKKDIPFRDIKGNAKHEAIHLLIWKLYDRAKSRYVLEDELYEVNEELVRKLEGLIGDLKK</sequence>